<proteinExistence type="predicted"/>
<dbReference type="Proteomes" id="UP000297241">
    <property type="component" value="Unassembled WGS sequence"/>
</dbReference>
<dbReference type="OrthoDB" id="345437at2"/>
<accession>A0A4Z1ACQ2</accession>
<dbReference type="Pfam" id="PF07603">
    <property type="entry name" value="Lcl_C"/>
    <property type="match status" value="1"/>
</dbReference>
<dbReference type="EMBL" id="RQHS01000018">
    <property type="protein sequence ID" value="TGM98610.1"/>
    <property type="molecule type" value="Genomic_DNA"/>
</dbReference>
<organism evidence="2 3">
    <name type="scientific">Leptospira dzoumogneensis</name>
    <dbReference type="NCBI Taxonomy" id="2484904"/>
    <lineage>
        <taxon>Bacteria</taxon>
        <taxon>Pseudomonadati</taxon>
        <taxon>Spirochaetota</taxon>
        <taxon>Spirochaetia</taxon>
        <taxon>Leptospirales</taxon>
        <taxon>Leptospiraceae</taxon>
        <taxon>Leptospira</taxon>
    </lineage>
</organism>
<keyword evidence="3" id="KW-1185">Reference proteome</keyword>
<sequence>MKRLTLLFLFSYITLTNCGSDSKQDLSGLLLLLAGGPGSSFHCGQTVANPVPYTTTTNQSPASISDFINAAGGNNCGSASLVDNDDGTVTDTQNHFLWTLCTAYKPAGTILLYDYVTSNCNAGGVVTADRDITQAQAVTFCENLNFAGHTDWFLPDAIQLDTLYISTSPFSLTPFGTKESLKRLGVVWTSTQTTDKIIHTYTSGTVAQRYVAVADSTGLASLICVAKL</sequence>
<dbReference type="InterPro" id="IPR011460">
    <property type="entry name" value="Lcl_C"/>
</dbReference>
<evidence type="ECO:0000313" key="3">
    <source>
        <dbReference type="Proteomes" id="UP000297241"/>
    </source>
</evidence>
<name>A0A4Z1ACQ2_9LEPT</name>
<dbReference type="AlphaFoldDB" id="A0A4Z1ACQ2"/>
<feature type="domain" description="Lcl C-terminal" evidence="1">
    <location>
        <begin position="87"/>
        <end position="196"/>
    </location>
</feature>
<dbReference type="RefSeq" id="WP_135757184.1">
    <property type="nucleotide sequence ID" value="NZ_RQHS01000018.1"/>
</dbReference>
<reference evidence="2" key="1">
    <citation type="journal article" date="2019" name="PLoS Negl. Trop. Dis.">
        <title>Revisiting the worldwide diversity of Leptospira species in the environment.</title>
        <authorList>
            <person name="Vincent A.T."/>
            <person name="Schiettekatte O."/>
            <person name="Bourhy P."/>
            <person name="Veyrier F.J."/>
            <person name="Picardeau M."/>
        </authorList>
    </citation>
    <scope>NUCLEOTIDE SEQUENCE [LARGE SCALE GENOMIC DNA]</scope>
    <source>
        <strain evidence="2">201601113</strain>
    </source>
</reference>
<evidence type="ECO:0000259" key="1">
    <source>
        <dbReference type="Pfam" id="PF07603"/>
    </source>
</evidence>
<evidence type="ECO:0000313" key="2">
    <source>
        <dbReference type="EMBL" id="TGM98610.1"/>
    </source>
</evidence>
<gene>
    <name evidence="2" type="ORF">EHR06_11800</name>
</gene>
<comment type="caution">
    <text evidence="2">The sequence shown here is derived from an EMBL/GenBank/DDBJ whole genome shotgun (WGS) entry which is preliminary data.</text>
</comment>
<protein>
    <submittedName>
        <fullName evidence="2">DUF1566 domain-containing protein</fullName>
    </submittedName>
</protein>